<proteinExistence type="predicted"/>
<evidence type="ECO:0000313" key="2">
    <source>
        <dbReference type="EMBL" id="KAB7506975.1"/>
    </source>
</evidence>
<name>A0A5N5TLD0_9CRUS</name>
<dbReference type="EMBL" id="SEYY01018269">
    <property type="protein sequence ID" value="KAB7499473.1"/>
    <property type="molecule type" value="Genomic_DNA"/>
</dbReference>
<reference evidence="2 3" key="1">
    <citation type="journal article" date="2019" name="PLoS Biol.">
        <title>Sex chromosomes control vertical transmission of feminizing Wolbachia symbionts in an isopod.</title>
        <authorList>
            <person name="Becking T."/>
            <person name="Chebbi M.A."/>
            <person name="Giraud I."/>
            <person name="Moumen B."/>
            <person name="Laverre T."/>
            <person name="Caubet Y."/>
            <person name="Peccoud J."/>
            <person name="Gilbert C."/>
            <person name="Cordaux R."/>
        </authorList>
    </citation>
    <scope>NUCLEOTIDE SEQUENCE [LARGE SCALE GENOMIC DNA]</scope>
    <source>
        <strain evidence="2">ANa2</strain>
        <tissue evidence="2">Whole body excluding digestive tract and cuticle</tissue>
    </source>
</reference>
<dbReference type="Proteomes" id="UP000326759">
    <property type="component" value="Unassembled WGS sequence"/>
</dbReference>
<evidence type="ECO:0000313" key="1">
    <source>
        <dbReference type="EMBL" id="KAB7499473.1"/>
    </source>
</evidence>
<dbReference type="EMBL" id="SEYY01000565">
    <property type="protein sequence ID" value="KAB7506975.1"/>
    <property type="molecule type" value="Genomic_DNA"/>
</dbReference>
<comment type="caution">
    <text evidence="2">The sequence shown here is derived from an EMBL/GenBank/DDBJ whole genome shotgun (WGS) entry which is preliminary data.</text>
</comment>
<accession>A0A5N5TLD0</accession>
<dbReference type="AlphaFoldDB" id="A0A5N5TLD0"/>
<protein>
    <submittedName>
        <fullName evidence="2">Uncharacterized protein</fullName>
    </submittedName>
</protein>
<keyword evidence="3" id="KW-1185">Reference proteome</keyword>
<evidence type="ECO:0000313" key="3">
    <source>
        <dbReference type="Proteomes" id="UP000326759"/>
    </source>
</evidence>
<organism evidence="2 3">
    <name type="scientific">Armadillidium nasatum</name>
    <dbReference type="NCBI Taxonomy" id="96803"/>
    <lineage>
        <taxon>Eukaryota</taxon>
        <taxon>Metazoa</taxon>
        <taxon>Ecdysozoa</taxon>
        <taxon>Arthropoda</taxon>
        <taxon>Crustacea</taxon>
        <taxon>Multicrustacea</taxon>
        <taxon>Malacostraca</taxon>
        <taxon>Eumalacostraca</taxon>
        <taxon>Peracarida</taxon>
        <taxon>Isopoda</taxon>
        <taxon>Oniscidea</taxon>
        <taxon>Crinocheta</taxon>
        <taxon>Armadillidiidae</taxon>
        <taxon>Armadillidium</taxon>
    </lineage>
</organism>
<sequence length="66" mass="7688">MLALPELFFGSSFYIEVIFHDFGCEFNLFHFPSIMELNRCKMEKVSAYLEKNESVKKFLGGIDSNK</sequence>
<gene>
    <name evidence="2" type="ORF">Anas_03959</name>
    <name evidence="1" type="ORF">Anas_13278</name>
</gene>